<name>A0A5C5GKK4_9RHOB</name>
<reference evidence="9 10" key="1">
    <citation type="submission" date="2019-06" db="EMBL/GenBank/DDBJ databases">
        <title>Genome of new Rhodobacteraceae sp. SM1903.</title>
        <authorList>
            <person name="Ren X."/>
        </authorList>
    </citation>
    <scope>NUCLEOTIDE SEQUENCE [LARGE SCALE GENOMIC DNA]</scope>
    <source>
        <strain evidence="9 10">SM1903</strain>
    </source>
</reference>
<dbReference type="InterPro" id="IPR035906">
    <property type="entry name" value="MetI-like_sf"/>
</dbReference>
<protein>
    <submittedName>
        <fullName evidence="9">ABC transporter permease</fullName>
    </submittedName>
</protein>
<feature type="transmembrane region" description="Helical" evidence="7">
    <location>
        <begin position="12"/>
        <end position="32"/>
    </location>
</feature>
<evidence type="ECO:0000256" key="6">
    <source>
        <dbReference type="ARBA" id="ARBA00023136"/>
    </source>
</evidence>
<dbReference type="SUPFAM" id="SSF161098">
    <property type="entry name" value="MetI-like"/>
    <property type="match status" value="1"/>
</dbReference>
<dbReference type="EMBL" id="VFFF01000001">
    <property type="protein sequence ID" value="TNY33976.1"/>
    <property type="molecule type" value="Genomic_DNA"/>
</dbReference>
<comment type="caution">
    <text evidence="9">The sequence shown here is derived from an EMBL/GenBank/DDBJ whole genome shotgun (WGS) entry which is preliminary data.</text>
</comment>
<dbReference type="Gene3D" id="1.10.3720.10">
    <property type="entry name" value="MetI-like"/>
    <property type="match status" value="1"/>
</dbReference>
<sequence length="334" mass="36610">MKAYLWFAAKRAIQLLVVVFFGVSIAFFITNLSPIDPVQQTLSRITSRSGFSPEAVEQMRTALTELYGVDGSMFEQYLNFWRRLSTGDLGPSLIAFPTPAMTLVMRALPWTVGLLAFSIMMTWLLGNMLGGLAGYFQNNRLLKAFGVVAMGVQPIPYYIVAFLMLILFGFIWPILPISGGFAMNVRPGWNMPFILSVLQHAILPSMSLILVGFGTWFLGMRSLVSNIVTEDYVTYAELAGVKRNRIVFAYVMRNAAVPQLTALAMTLGAIFSGTIITEQVFNYPGIGTLLVDAVNGGDNATVLAVSTVAIFSVAVAIFIVDLIHPILDPRVKAE</sequence>
<organism evidence="9 10">
    <name type="scientific">Pelagovum pacificum</name>
    <dbReference type="NCBI Taxonomy" id="2588711"/>
    <lineage>
        <taxon>Bacteria</taxon>
        <taxon>Pseudomonadati</taxon>
        <taxon>Pseudomonadota</taxon>
        <taxon>Alphaproteobacteria</taxon>
        <taxon>Rhodobacterales</taxon>
        <taxon>Paracoccaceae</taxon>
        <taxon>Pelagovum</taxon>
    </lineage>
</organism>
<comment type="similarity">
    <text evidence="7">Belongs to the binding-protein-dependent transport system permease family.</text>
</comment>
<keyword evidence="6 7" id="KW-0472">Membrane</keyword>
<dbReference type="GO" id="GO:0005886">
    <property type="term" value="C:plasma membrane"/>
    <property type="evidence" value="ECO:0007669"/>
    <property type="project" value="UniProtKB-SubCell"/>
</dbReference>
<dbReference type="InterPro" id="IPR000515">
    <property type="entry name" value="MetI-like"/>
</dbReference>
<feature type="domain" description="ABC transmembrane type-1" evidence="8">
    <location>
        <begin position="108"/>
        <end position="324"/>
    </location>
</feature>
<evidence type="ECO:0000256" key="3">
    <source>
        <dbReference type="ARBA" id="ARBA00022475"/>
    </source>
</evidence>
<dbReference type="Pfam" id="PF00528">
    <property type="entry name" value="BPD_transp_1"/>
    <property type="match status" value="1"/>
</dbReference>
<gene>
    <name evidence="9" type="ORF">FHY64_12140</name>
</gene>
<evidence type="ECO:0000256" key="7">
    <source>
        <dbReference type="RuleBase" id="RU363032"/>
    </source>
</evidence>
<feature type="transmembrane region" description="Helical" evidence="7">
    <location>
        <begin position="260"/>
        <end position="281"/>
    </location>
</feature>
<keyword evidence="5 7" id="KW-1133">Transmembrane helix</keyword>
<dbReference type="PROSITE" id="PS50928">
    <property type="entry name" value="ABC_TM1"/>
    <property type="match status" value="1"/>
</dbReference>
<evidence type="ECO:0000256" key="4">
    <source>
        <dbReference type="ARBA" id="ARBA00022692"/>
    </source>
</evidence>
<keyword evidence="2 7" id="KW-0813">Transport</keyword>
<evidence type="ECO:0000256" key="1">
    <source>
        <dbReference type="ARBA" id="ARBA00004651"/>
    </source>
</evidence>
<feature type="transmembrane region" description="Helical" evidence="7">
    <location>
        <begin position="301"/>
        <end position="323"/>
    </location>
</feature>
<evidence type="ECO:0000256" key="5">
    <source>
        <dbReference type="ARBA" id="ARBA00022989"/>
    </source>
</evidence>
<dbReference type="Proteomes" id="UP000314011">
    <property type="component" value="Unassembled WGS sequence"/>
</dbReference>
<evidence type="ECO:0000256" key="2">
    <source>
        <dbReference type="ARBA" id="ARBA00022448"/>
    </source>
</evidence>
<dbReference type="CDD" id="cd06261">
    <property type="entry name" value="TM_PBP2"/>
    <property type="match status" value="1"/>
</dbReference>
<dbReference type="GO" id="GO:0055085">
    <property type="term" value="P:transmembrane transport"/>
    <property type="evidence" value="ECO:0007669"/>
    <property type="project" value="InterPro"/>
</dbReference>
<dbReference type="OrthoDB" id="9807402at2"/>
<keyword evidence="4 7" id="KW-0812">Transmembrane</keyword>
<evidence type="ECO:0000313" key="10">
    <source>
        <dbReference type="Proteomes" id="UP000314011"/>
    </source>
</evidence>
<dbReference type="RefSeq" id="WP_140194883.1">
    <property type="nucleotide sequence ID" value="NZ_CP065915.1"/>
</dbReference>
<proteinExistence type="inferred from homology"/>
<dbReference type="PANTHER" id="PTHR43163:SF6">
    <property type="entry name" value="DIPEPTIDE TRANSPORT SYSTEM PERMEASE PROTEIN DPPB-RELATED"/>
    <property type="match status" value="1"/>
</dbReference>
<dbReference type="PANTHER" id="PTHR43163">
    <property type="entry name" value="DIPEPTIDE TRANSPORT SYSTEM PERMEASE PROTEIN DPPB-RELATED"/>
    <property type="match status" value="1"/>
</dbReference>
<feature type="transmembrane region" description="Helical" evidence="7">
    <location>
        <begin position="197"/>
        <end position="218"/>
    </location>
</feature>
<accession>A0A5C5GKK4</accession>
<dbReference type="AlphaFoldDB" id="A0A5C5GKK4"/>
<evidence type="ECO:0000313" key="9">
    <source>
        <dbReference type="EMBL" id="TNY33976.1"/>
    </source>
</evidence>
<keyword evidence="10" id="KW-1185">Reference proteome</keyword>
<feature type="transmembrane region" description="Helical" evidence="7">
    <location>
        <begin position="157"/>
        <end position="177"/>
    </location>
</feature>
<feature type="transmembrane region" description="Helical" evidence="7">
    <location>
        <begin position="110"/>
        <end position="136"/>
    </location>
</feature>
<comment type="subcellular location">
    <subcellularLocation>
        <location evidence="1 7">Cell membrane</location>
        <topology evidence="1 7">Multi-pass membrane protein</topology>
    </subcellularLocation>
</comment>
<evidence type="ECO:0000259" key="8">
    <source>
        <dbReference type="PROSITE" id="PS50928"/>
    </source>
</evidence>
<keyword evidence="3" id="KW-1003">Cell membrane</keyword>